<dbReference type="PANTHER" id="PTHR22734">
    <property type="entry name" value="U3 SMALL NUCLEOLAR RIBONUCLEOPROTEIN PROTEIN IMP4"/>
    <property type="match status" value="1"/>
</dbReference>
<keyword evidence="3" id="KW-1185">Reference proteome</keyword>
<accession>A0A498KK50</accession>
<evidence type="ECO:0000256" key="1">
    <source>
        <dbReference type="SAM" id="MobiDB-lite"/>
    </source>
</evidence>
<sequence>MGGNNNRRKRSESDGGGEEPPPERKMEILPSMIKNKEKRSAVHAKLKQQKKLEKRKKAKARDAAEKRALELGEEPPAKKIPKTIKNTREVDETVCKPDDEELFAGNDADEFSSILKRELNPKILLTVSTLLYVHSISPDFLQHSVFDVRGPEFIKELPSVIPNATYYKRGTYDLKKIVEYANKKDFTSLIVVHTNRREPGWFCLVLKGSINHGNPTSHEPELVLKNLTTRLGHRIGRLCSLSLALTKRNLKLTSGRTYGKQASSQSFYEIQALT</sequence>
<dbReference type="Proteomes" id="UP000290289">
    <property type="component" value="Chromosome 1"/>
</dbReference>
<evidence type="ECO:0000313" key="2">
    <source>
        <dbReference type="EMBL" id="RXI07551.1"/>
    </source>
</evidence>
<feature type="compositionally biased region" description="Basic residues" evidence="1">
    <location>
        <begin position="41"/>
        <end position="59"/>
    </location>
</feature>
<dbReference type="GO" id="GO:0005730">
    <property type="term" value="C:nucleolus"/>
    <property type="evidence" value="ECO:0007669"/>
    <property type="project" value="TreeGrafter"/>
</dbReference>
<dbReference type="STRING" id="3750.A0A498KK50"/>
<name>A0A498KK50_MALDO</name>
<dbReference type="SUPFAM" id="SSF52954">
    <property type="entry name" value="Class II aaRS ABD-related"/>
    <property type="match status" value="1"/>
</dbReference>
<organism evidence="2 3">
    <name type="scientific">Malus domestica</name>
    <name type="common">Apple</name>
    <name type="synonym">Pyrus malus</name>
    <dbReference type="NCBI Taxonomy" id="3750"/>
    <lineage>
        <taxon>Eukaryota</taxon>
        <taxon>Viridiplantae</taxon>
        <taxon>Streptophyta</taxon>
        <taxon>Embryophyta</taxon>
        <taxon>Tracheophyta</taxon>
        <taxon>Spermatophyta</taxon>
        <taxon>Magnoliopsida</taxon>
        <taxon>eudicotyledons</taxon>
        <taxon>Gunneridae</taxon>
        <taxon>Pentapetalae</taxon>
        <taxon>rosids</taxon>
        <taxon>fabids</taxon>
        <taxon>Rosales</taxon>
        <taxon>Rosaceae</taxon>
        <taxon>Amygdaloideae</taxon>
        <taxon>Maleae</taxon>
        <taxon>Malus</taxon>
    </lineage>
</organism>
<protein>
    <recommendedName>
        <fullName evidence="4">Brix domain-containing protein</fullName>
    </recommendedName>
</protein>
<dbReference type="GO" id="GO:0000460">
    <property type="term" value="P:maturation of 5.8S rRNA"/>
    <property type="evidence" value="ECO:0007669"/>
    <property type="project" value="TreeGrafter"/>
</dbReference>
<proteinExistence type="predicted"/>
<dbReference type="GO" id="GO:0030687">
    <property type="term" value="C:preribosome, large subunit precursor"/>
    <property type="evidence" value="ECO:0007669"/>
    <property type="project" value="TreeGrafter"/>
</dbReference>
<dbReference type="AlphaFoldDB" id="A0A498KK50"/>
<feature type="compositionally biased region" description="Basic and acidic residues" evidence="1">
    <location>
        <begin position="60"/>
        <end position="70"/>
    </location>
</feature>
<dbReference type="GO" id="GO:0000470">
    <property type="term" value="P:maturation of LSU-rRNA"/>
    <property type="evidence" value="ECO:0007669"/>
    <property type="project" value="TreeGrafter"/>
</dbReference>
<feature type="compositionally biased region" description="Basic residues" evidence="1">
    <location>
        <begin position="1"/>
        <end position="10"/>
    </location>
</feature>
<dbReference type="PANTHER" id="PTHR22734:SF3">
    <property type="entry name" value="RIBOSOME PRODUCTION FACTOR 1"/>
    <property type="match status" value="1"/>
</dbReference>
<reference evidence="2 3" key="1">
    <citation type="submission" date="2018-10" db="EMBL/GenBank/DDBJ databases">
        <title>A high-quality apple genome assembly.</title>
        <authorList>
            <person name="Hu J."/>
        </authorList>
    </citation>
    <scope>NUCLEOTIDE SEQUENCE [LARGE SCALE GENOMIC DNA]</scope>
    <source>
        <strain evidence="3">cv. HFTH1</strain>
        <tissue evidence="2">Young leaf</tissue>
    </source>
</reference>
<gene>
    <name evidence="2" type="ORF">DVH24_005324</name>
</gene>
<dbReference type="GO" id="GO:0042134">
    <property type="term" value="F:rRNA primary transcript binding"/>
    <property type="evidence" value="ECO:0007669"/>
    <property type="project" value="InterPro"/>
</dbReference>
<evidence type="ECO:0008006" key="4">
    <source>
        <dbReference type="Google" id="ProtNLM"/>
    </source>
</evidence>
<dbReference type="EMBL" id="RDQH01000327">
    <property type="protein sequence ID" value="RXI07551.1"/>
    <property type="molecule type" value="Genomic_DNA"/>
</dbReference>
<comment type="caution">
    <text evidence="2">The sequence shown here is derived from an EMBL/GenBank/DDBJ whole genome shotgun (WGS) entry which is preliminary data.</text>
</comment>
<evidence type="ECO:0000313" key="3">
    <source>
        <dbReference type="Proteomes" id="UP000290289"/>
    </source>
</evidence>
<dbReference type="InterPro" id="IPR044281">
    <property type="entry name" value="IMP4/RPF1"/>
</dbReference>
<feature type="region of interest" description="Disordered" evidence="1">
    <location>
        <begin position="1"/>
        <end position="81"/>
    </location>
</feature>
<dbReference type="Gene3D" id="3.40.50.10480">
    <property type="entry name" value="Probable brix-domain ribosomal biogenesis protein"/>
    <property type="match status" value="1"/>
</dbReference>